<name>A0A5B8UTD1_9SPHI</name>
<dbReference type="PANTHER" id="PTHR43477:SF1">
    <property type="entry name" value="DIHYDROANTICAPSIN 7-DEHYDROGENASE"/>
    <property type="match status" value="1"/>
</dbReference>
<dbReference type="EMBL" id="CP042436">
    <property type="protein sequence ID" value="QEC62229.1"/>
    <property type="molecule type" value="Genomic_DNA"/>
</dbReference>
<dbReference type="AlphaFoldDB" id="A0A5B8UTD1"/>
<reference evidence="4 5" key="1">
    <citation type="journal article" date="2017" name="Curr. Microbiol.">
        <title>Mucilaginibacter ginsenosidivorans sp. nov., Isolated from Soil of Ginseng Field.</title>
        <authorList>
            <person name="Kim M.M."/>
            <person name="Siddiqi M.Z."/>
            <person name="Im W.T."/>
        </authorList>
    </citation>
    <scope>NUCLEOTIDE SEQUENCE [LARGE SCALE GENOMIC DNA]</scope>
    <source>
        <strain evidence="4 5">Gsoil 3017</strain>
    </source>
</reference>
<dbReference type="KEGG" id="mgin:FRZ54_06410"/>
<dbReference type="Pfam" id="PF13561">
    <property type="entry name" value="adh_short_C2"/>
    <property type="match status" value="1"/>
</dbReference>
<dbReference type="InterPro" id="IPR002347">
    <property type="entry name" value="SDR_fam"/>
</dbReference>
<keyword evidence="5" id="KW-1185">Reference proteome</keyword>
<sequence length="265" mass="28490">MDTNTQFSGLWAVILGGSGGFGFASVEKLVRHGMNIAVLYRETSVGEKPLLEKFSKMAAENGVTILPFNVNALTAEGRASVIQKLTAENGIAKHGVKLLLHSIARGNLKPLAGNDVLTTDDIQFTTYAMSNSLLDWTRDILDADLFHEDARVIGLTSEGAHKYWEGYAAVSLAKSSLESLAKYMAVEFAPMGLKTNIIQAGITPTASLKMIPGSEKLIAIGNERNPMGRITQPGDVANVIYLLCTGEAFWINGALIHVDGGEHCR</sequence>
<comment type="similarity">
    <text evidence="1">Belongs to the short-chain dehydrogenases/reductases (SDR) family.</text>
</comment>
<keyword evidence="3" id="KW-1133">Transmembrane helix</keyword>
<keyword evidence="3" id="KW-0812">Transmembrane</keyword>
<evidence type="ECO:0000256" key="3">
    <source>
        <dbReference type="SAM" id="Phobius"/>
    </source>
</evidence>
<dbReference type="PANTHER" id="PTHR43477">
    <property type="entry name" value="DIHYDROANTICAPSIN 7-DEHYDROGENASE"/>
    <property type="match status" value="1"/>
</dbReference>
<evidence type="ECO:0000256" key="2">
    <source>
        <dbReference type="ARBA" id="ARBA00023002"/>
    </source>
</evidence>
<dbReference type="RefSeq" id="WP_147030806.1">
    <property type="nucleotide sequence ID" value="NZ_CP042436.1"/>
</dbReference>
<dbReference type="Proteomes" id="UP000321479">
    <property type="component" value="Chromosome"/>
</dbReference>
<dbReference type="Gene3D" id="3.40.50.720">
    <property type="entry name" value="NAD(P)-binding Rossmann-like Domain"/>
    <property type="match status" value="2"/>
</dbReference>
<dbReference type="InterPro" id="IPR036291">
    <property type="entry name" value="NAD(P)-bd_dom_sf"/>
</dbReference>
<dbReference type="SUPFAM" id="SSF51735">
    <property type="entry name" value="NAD(P)-binding Rossmann-fold domains"/>
    <property type="match status" value="1"/>
</dbReference>
<evidence type="ECO:0000313" key="5">
    <source>
        <dbReference type="Proteomes" id="UP000321479"/>
    </source>
</evidence>
<dbReference type="InterPro" id="IPR051122">
    <property type="entry name" value="SDR_DHRS6-like"/>
</dbReference>
<keyword evidence="2" id="KW-0560">Oxidoreductase</keyword>
<dbReference type="PRINTS" id="PR00081">
    <property type="entry name" value="GDHRDH"/>
</dbReference>
<dbReference type="OrthoDB" id="9803333at2"/>
<gene>
    <name evidence="4" type="ORF">FRZ54_06410</name>
</gene>
<proteinExistence type="inferred from homology"/>
<dbReference type="GO" id="GO:0016491">
    <property type="term" value="F:oxidoreductase activity"/>
    <property type="evidence" value="ECO:0007669"/>
    <property type="project" value="UniProtKB-KW"/>
</dbReference>
<protein>
    <submittedName>
        <fullName evidence="4">SDR family oxidoreductase</fullName>
    </submittedName>
</protein>
<feature type="transmembrane region" description="Helical" evidence="3">
    <location>
        <begin position="6"/>
        <end position="26"/>
    </location>
</feature>
<keyword evidence="3" id="KW-0472">Membrane</keyword>
<evidence type="ECO:0000313" key="4">
    <source>
        <dbReference type="EMBL" id="QEC62229.1"/>
    </source>
</evidence>
<accession>A0A5B8UTD1</accession>
<organism evidence="4 5">
    <name type="scientific">Mucilaginibacter ginsenosidivorans</name>
    <dbReference type="NCBI Taxonomy" id="398053"/>
    <lineage>
        <taxon>Bacteria</taxon>
        <taxon>Pseudomonadati</taxon>
        <taxon>Bacteroidota</taxon>
        <taxon>Sphingobacteriia</taxon>
        <taxon>Sphingobacteriales</taxon>
        <taxon>Sphingobacteriaceae</taxon>
        <taxon>Mucilaginibacter</taxon>
    </lineage>
</organism>
<evidence type="ECO:0000256" key="1">
    <source>
        <dbReference type="ARBA" id="ARBA00006484"/>
    </source>
</evidence>